<dbReference type="EMBL" id="JAHZIJ010000002">
    <property type="protein sequence ID" value="MBW7474070.1"/>
    <property type="molecule type" value="Genomic_DNA"/>
</dbReference>
<name>A0ABS7D2A2_9BACL</name>
<reference evidence="1 2" key="1">
    <citation type="submission" date="2021-07" db="EMBL/GenBank/DDBJ databases">
        <title>Paenibacillus radiodurans sp. nov., isolated from the southeastern edge of Tengger Desert.</title>
        <authorList>
            <person name="Zhang G."/>
        </authorList>
    </citation>
    <scope>NUCLEOTIDE SEQUENCE [LARGE SCALE GENOMIC DNA]</scope>
    <source>
        <strain evidence="1 2">DT7-4</strain>
    </source>
</reference>
<organism evidence="1 2">
    <name type="scientific">Paenibacillus oenotherae</name>
    <dbReference type="NCBI Taxonomy" id="1435645"/>
    <lineage>
        <taxon>Bacteria</taxon>
        <taxon>Bacillati</taxon>
        <taxon>Bacillota</taxon>
        <taxon>Bacilli</taxon>
        <taxon>Bacillales</taxon>
        <taxon>Paenibacillaceae</taxon>
        <taxon>Paenibacillus</taxon>
    </lineage>
</organism>
<evidence type="ECO:0000313" key="2">
    <source>
        <dbReference type="Proteomes" id="UP000812277"/>
    </source>
</evidence>
<proteinExistence type="predicted"/>
<comment type="caution">
    <text evidence="1">The sequence shown here is derived from an EMBL/GenBank/DDBJ whole genome shotgun (WGS) entry which is preliminary data.</text>
</comment>
<gene>
    <name evidence="1" type="ORF">K0T92_04895</name>
</gene>
<sequence length="253" mass="27209">MAFDVGRLGSRDVLKLQVYDFASNEPIMYFDYANTSTYEGTSTRVFAWGAGSKRIAWDGEKDLKLTVETQLFTLEHIAMLTGESIISGAKDIYEVETIVVGSGGTIALRKAPVGGASGVAVFPLVNGVIAKTPQPVETVTGTTVTLGSAATVVAGDEVQVYYQYQAVNSKSVSFTANGFPKYVKLVADTVYVDELKGEATDAQIIYYKAKLQPNFSLASSSQGDPSSLSLVWDLFPVHVNGEETIADLVLYEE</sequence>
<protein>
    <submittedName>
        <fullName evidence="1">Uncharacterized protein</fullName>
    </submittedName>
</protein>
<evidence type="ECO:0000313" key="1">
    <source>
        <dbReference type="EMBL" id="MBW7474070.1"/>
    </source>
</evidence>
<dbReference type="RefSeq" id="WP_219871319.1">
    <property type="nucleotide sequence ID" value="NZ_JAHZIJ010000002.1"/>
</dbReference>
<keyword evidence="2" id="KW-1185">Reference proteome</keyword>
<accession>A0ABS7D2A2</accession>
<dbReference type="Proteomes" id="UP000812277">
    <property type="component" value="Unassembled WGS sequence"/>
</dbReference>